<gene>
    <name evidence="2" type="ORF">Amac_053740</name>
</gene>
<dbReference type="EMBL" id="BLAE01000032">
    <property type="protein sequence ID" value="GES11777.1"/>
    <property type="molecule type" value="Genomic_DNA"/>
</dbReference>
<accession>A0A5M3WQZ3</accession>
<evidence type="ECO:0000313" key="2">
    <source>
        <dbReference type="EMBL" id="GES11777.1"/>
    </source>
</evidence>
<keyword evidence="3" id="KW-1185">Reference proteome</keyword>
<dbReference type="InterPro" id="IPR036271">
    <property type="entry name" value="Tet_transcr_reg_TetR-rel_C_sf"/>
</dbReference>
<proteinExistence type="predicted"/>
<dbReference type="Proteomes" id="UP000331127">
    <property type="component" value="Unassembled WGS sequence"/>
</dbReference>
<evidence type="ECO:0000259" key="1">
    <source>
        <dbReference type="Pfam" id="PF17754"/>
    </source>
</evidence>
<dbReference type="AlphaFoldDB" id="A0A5M3WQZ3"/>
<name>A0A5M3WQZ3_9ACTN</name>
<evidence type="ECO:0000313" key="3">
    <source>
        <dbReference type="Proteomes" id="UP000331127"/>
    </source>
</evidence>
<dbReference type="SUPFAM" id="SSF48498">
    <property type="entry name" value="Tetracyclin repressor-like, C-terminal domain"/>
    <property type="match status" value="1"/>
</dbReference>
<reference evidence="2 3" key="1">
    <citation type="submission" date="2019-10" db="EMBL/GenBank/DDBJ databases">
        <title>Whole genome shotgun sequence of Acrocarpospora macrocephala NBRC 16266.</title>
        <authorList>
            <person name="Ichikawa N."/>
            <person name="Kimura A."/>
            <person name="Kitahashi Y."/>
            <person name="Komaki H."/>
            <person name="Oguchi A."/>
        </authorList>
    </citation>
    <scope>NUCLEOTIDE SEQUENCE [LARGE SCALE GENOMIC DNA]</scope>
    <source>
        <strain evidence="2 3">NBRC 16266</strain>
    </source>
</reference>
<sequence length="136" mass="14993">MWGGIESSFEALRAAFETADERLSVIEAVRSVVMSVFDQQVEDLALTRVRLRLIATVPELQASRSETFERWREQLVAYVARRLGEPKDAITPVAAGAAIQAAMLRALAWWAVREEDAAPADVVAQALRGLEKIASL</sequence>
<organism evidence="2 3">
    <name type="scientific">Acrocarpospora macrocephala</name>
    <dbReference type="NCBI Taxonomy" id="150177"/>
    <lineage>
        <taxon>Bacteria</taxon>
        <taxon>Bacillati</taxon>
        <taxon>Actinomycetota</taxon>
        <taxon>Actinomycetes</taxon>
        <taxon>Streptosporangiales</taxon>
        <taxon>Streptosporangiaceae</taxon>
        <taxon>Acrocarpospora</taxon>
    </lineage>
</organism>
<dbReference type="InterPro" id="IPR041347">
    <property type="entry name" value="MftR_C"/>
</dbReference>
<dbReference type="RefSeq" id="WP_246268709.1">
    <property type="nucleotide sequence ID" value="NZ_BAAAHL010000003.1"/>
</dbReference>
<feature type="domain" description="MftR C-terminal" evidence="1">
    <location>
        <begin position="24"/>
        <end position="132"/>
    </location>
</feature>
<comment type="caution">
    <text evidence="2">The sequence shown here is derived from an EMBL/GenBank/DDBJ whole genome shotgun (WGS) entry which is preliminary data.</text>
</comment>
<protein>
    <recommendedName>
        <fullName evidence="1">MftR C-terminal domain-containing protein</fullName>
    </recommendedName>
</protein>
<dbReference type="Pfam" id="PF17754">
    <property type="entry name" value="TetR_C_14"/>
    <property type="match status" value="1"/>
</dbReference>
<dbReference type="Gene3D" id="1.10.357.10">
    <property type="entry name" value="Tetracycline Repressor, domain 2"/>
    <property type="match status" value="1"/>
</dbReference>